<evidence type="ECO:0000313" key="2">
    <source>
        <dbReference type="Proteomes" id="UP000778951"/>
    </source>
</evidence>
<organism evidence="1 2">
    <name type="scientific">Entomospira culicis</name>
    <dbReference type="NCBI Taxonomy" id="2719989"/>
    <lineage>
        <taxon>Bacteria</taxon>
        <taxon>Pseudomonadati</taxon>
        <taxon>Spirochaetota</taxon>
        <taxon>Spirochaetia</taxon>
        <taxon>Spirochaetales</taxon>
        <taxon>Spirochaetaceae</taxon>
        <taxon>Entomospira</taxon>
    </lineage>
</organism>
<dbReference type="AlphaFoldDB" id="A0A968KV13"/>
<proteinExistence type="predicted"/>
<sequence>MKQQIKSLFKKILPAKLRQTLRSIQHCPRNYRTRNFAALPTWLHYHVAKKVVPAKLLSRKYFHFTAVTSLQRYHANFGRYPDFTHPTLFSEKVLKCIHTTCQSSSLYPLLADKYRVRAYVRKLLGSEENLIPLIDDFASAQAFVDAYIANPDKYTNSVVKVNHGYAQNFFIGNQALNNLELETLKETLERWMQRPHTGSYERHYARITPHITEEKRLGNRETLIELQIPHA</sequence>
<dbReference type="Proteomes" id="UP000778951">
    <property type="component" value="Unassembled WGS sequence"/>
</dbReference>
<name>A0A968KV13_9SPIO</name>
<keyword evidence="2" id="KW-1185">Reference proteome</keyword>
<protein>
    <submittedName>
        <fullName evidence="1">Uncharacterized protein</fullName>
    </submittedName>
</protein>
<gene>
    <name evidence="1" type="ORF">HCT48_07905</name>
</gene>
<evidence type="ECO:0000313" key="1">
    <source>
        <dbReference type="EMBL" id="NIZ70129.1"/>
    </source>
</evidence>
<reference evidence="1" key="1">
    <citation type="submission" date="2020-03" db="EMBL/GenBank/DDBJ databases">
        <title>Spirochaetal bacteria isolated from arthropods constitute a novel genus Entomospira genus novum within the order Spirochaetales.</title>
        <authorList>
            <person name="Grana-Miraglia L."/>
            <person name="Sikutova S."/>
            <person name="Fingerle V."/>
            <person name="Sing A."/>
            <person name="Castillo-Ramirez S."/>
            <person name="Margos G."/>
            <person name="Rudolf I."/>
        </authorList>
    </citation>
    <scope>NUCLEOTIDE SEQUENCE</scope>
    <source>
        <strain evidence="1">BR149</strain>
    </source>
</reference>
<accession>A0A968KV13</accession>
<dbReference type="EMBL" id="JAATLM010000002">
    <property type="protein sequence ID" value="NIZ70129.1"/>
    <property type="molecule type" value="Genomic_DNA"/>
</dbReference>
<dbReference type="RefSeq" id="WP_167696382.1">
    <property type="nucleotide sequence ID" value="NZ_CP118182.1"/>
</dbReference>
<comment type="caution">
    <text evidence="1">The sequence shown here is derived from an EMBL/GenBank/DDBJ whole genome shotgun (WGS) entry which is preliminary data.</text>
</comment>